<evidence type="ECO:0000313" key="3">
    <source>
        <dbReference type="Proteomes" id="UP000238338"/>
    </source>
</evidence>
<sequence length="68" mass="7615">MWPVRWGGSCNKELRGVPPPPMTNRIALAIVLLIAAFFVADALVLHLGAALFLARQFADFVDYLAFWR</sequence>
<evidence type="ECO:0000256" key="1">
    <source>
        <dbReference type="SAM" id="Phobius"/>
    </source>
</evidence>
<protein>
    <submittedName>
        <fullName evidence="2">Uncharacterized protein</fullName>
    </submittedName>
</protein>
<reference evidence="2 3" key="1">
    <citation type="submission" date="2018-02" db="EMBL/GenBank/DDBJ databases">
        <title>Genomic Encyclopedia of Archaeal and Bacterial Type Strains, Phase II (KMG-II): from individual species to whole genera.</title>
        <authorList>
            <person name="Goeker M."/>
        </authorList>
    </citation>
    <scope>NUCLEOTIDE SEQUENCE [LARGE SCALE GENOMIC DNA]</scope>
    <source>
        <strain evidence="2 3">DSM 18921</strain>
    </source>
</reference>
<name>A0A2S8SA75_9RHOB</name>
<dbReference type="EMBL" id="PVEP01000002">
    <property type="protein sequence ID" value="PQV57673.1"/>
    <property type="molecule type" value="Genomic_DNA"/>
</dbReference>
<proteinExistence type="predicted"/>
<evidence type="ECO:0000313" key="2">
    <source>
        <dbReference type="EMBL" id="PQV57673.1"/>
    </source>
</evidence>
<dbReference type="Proteomes" id="UP000238338">
    <property type="component" value="Unassembled WGS sequence"/>
</dbReference>
<feature type="transmembrane region" description="Helical" evidence="1">
    <location>
        <begin position="26"/>
        <end position="54"/>
    </location>
</feature>
<gene>
    <name evidence="2" type="ORF">LX70_01479</name>
</gene>
<keyword evidence="1" id="KW-0812">Transmembrane</keyword>
<keyword evidence="1" id="KW-1133">Transmembrane helix</keyword>
<dbReference type="AlphaFoldDB" id="A0A2S8SA75"/>
<accession>A0A2S8SA75</accession>
<comment type="caution">
    <text evidence="2">The sequence shown here is derived from an EMBL/GenBank/DDBJ whole genome shotgun (WGS) entry which is preliminary data.</text>
</comment>
<keyword evidence="3" id="KW-1185">Reference proteome</keyword>
<keyword evidence="1" id="KW-0472">Membrane</keyword>
<organism evidence="2 3">
    <name type="scientific">Albidovulum denitrificans</name>
    <dbReference type="NCBI Taxonomy" id="404881"/>
    <lineage>
        <taxon>Bacteria</taxon>
        <taxon>Pseudomonadati</taxon>
        <taxon>Pseudomonadota</taxon>
        <taxon>Alphaproteobacteria</taxon>
        <taxon>Rhodobacterales</taxon>
        <taxon>Paracoccaceae</taxon>
        <taxon>Albidovulum</taxon>
    </lineage>
</organism>